<keyword evidence="3" id="KW-1185">Reference proteome</keyword>
<dbReference type="AlphaFoldDB" id="A0A0G2FBA5"/>
<evidence type="ECO:0000313" key="2">
    <source>
        <dbReference type="EMBL" id="KKY31912.1"/>
    </source>
</evidence>
<dbReference type="OrthoDB" id="5209063at2759"/>
<feature type="region of interest" description="Disordered" evidence="1">
    <location>
        <begin position="1"/>
        <end position="23"/>
    </location>
</feature>
<gene>
    <name evidence="2" type="ORF">UCDDA912_g08201</name>
</gene>
<feature type="compositionally biased region" description="Low complexity" evidence="1">
    <location>
        <begin position="1"/>
        <end position="11"/>
    </location>
</feature>
<dbReference type="Proteomes" id="UP000034680">
    <property type="component" value="Unassembled WGS sequence"/>
</dbReference>
<sequence>MPHSSSSWASSSGGGYRDDPWYNHNNLRHRPQLFSNLYQGQVRINPQQQYWGNRNIMGWIQQPPNGWSPIYPANYRAWTR</sequence>
<protein>
    <submittedName>
        <fullName evidence="2">Uncharacterized protein</fullName>
    </submittedName>
</protein>
<reference evidence="2 3" key="2">
    <citation type="submission" date="2015-05" db="EMBL/GenBank/DDBJ databases">
        <authorList>
            <person name="Morales-Cruz A."/>
            <person name="Amrine K.C."/>
            <person name="Cantu D."/>
        </authorList>
    </citation>
    <scope>NUCLEOTIDE SEQUENCE [LARGE SCALE GENOMIC DNA]</scope>
    <source>
        <strain evidence="2">DA912</strain>
    </source>
</reference>
<reference evidence="2 3" key="1">
    <citation type="submission" date="2015-05" db="EMBL/GenBank/DDBJ databases">
        <title>Distinctive expansion of gene families associated with plant cell wall degradation and secondary metabolism in the genomes of grapevine trunk pathogens.</title>
        <authorList>
            <person name="Lawrence D.P."/>
            <person name="Travadon R."/>
            <person name="Rolshausen P.E."/>
            <person name="Baumgartner K."/>
        </authorList>
    </citation>
    <scope>NUCLEOTIDE SEQUENCE [LARGE SCALE GENOMIC DNA]</scope>
    <source>
        <strain evidence="2">DA912</strain>
    </source>
</reference>
<evidence type="ECO:0000256" key="1">
    <source>
        <dbReference type="SAM" id="MobiDB-lite"/>
    </source>
</evidence>
<name>A0A0G2FBA5_9PEZI</name>
<organism evidence="2 3">
    <name type="scientific">Diaporthe ampelina</name>
    <dbReference type="NCBI Taxonomy" id="1214573"/>
    <lineage>
        <taxon>Eukaryota</taxon>
        <taxon>Fungi</taxon>
        <taxon>Dikarya</taxon>
        <taxon>Ascomycota</taxon>
        <taxon>Pezizomycotina</taxon>
        <taxon>Sordariomycetes</taxon>
        <taxon>Sordariomycetidae</taxon>
        <taxon>Diaporthales</taxon>
        <taxon>Diaporthaceae</taxon>
        <taxon>Diaporthe</taxon>
    </lineage>
</organism>
<proteinExistence type="predicted"/>
<dbReference type="EMBL" id="LCUC01000353">
    <property type="protein sequence ID" value="KKY31912.1"/>
    <property type="molecule type" value="Genomic_DNA"/>
</dbReference>
<comment type="caution">
    <text evidence="2">The sequence shown here is derived from an EMBL/GenBank/DDBJ whole genome shotgun (WGS) entry which is preliminary data.</text>
</comment>
<accession>A0A0G2FBA5</accession>
<evidence type="ECO:0000313" key="3">
    <source>
        <dbReference type="Proteomes" id="UP000034680"/>
    </source>
</evidence>